<proteinExistence type="predicted"/>
<comment type="caution">
    <text evidence="1">The sequence shown here is derived from an EMBL/GenBank/DDBJ whole genome shotgun (WGS) entry which is preliminary data.</text>
</comment>
<reference evidence="1" key="1">
    <citation type="journal article" date="2014" name="Front. Microbiol.">
        <title>High frequency of phylogenetically diverse reductive dehalogenase-homologous genes in deep subseafloor sedimentary metagenomes.</title>
        <authorList>
            <person name="Kawai M."/>
            <person name="Futagami T."/>
            <person name="Toyoda A."/>
            <person name="Takaki Y."/>
            <person name="Nishi S."/>
            <person name="Hori S."/>
            <person name="Arai W."/>
            <person name="Tsubouchi T."/>
            <person name="Morono Y."/>
            <person name="Uchiyama I."/>
            <person name="Ito T."/>
            <person name="Fujiyama A."/>
            <person name="Inagaki F."/>
            <person name="Takami H."/>
        </authorList>
    </citation>
    <scope>NUCLEOTIDE SEQUENCE</scope>
    <source>
        <strain evidence="1">Expedition CK06-06</strain>
    </source>
</reference>
<feature type="non-terminal residue" evidence="1">
    <location>
        <position position="1"/>
    </location>
</feature>
<accession>X0SE26</accession>
<evidence type="ECO:0000313" key="1">
    <source>
        <dbReference type="EMBL" id="GAF73381.1"/>
    </source>
</evidence>
<organism evidence="1">
    <name type="scientific">marine sediment metagenome</name>
    <dbReference type="NCBI Taxonomy" id="412755"/>
    <lineage>
        <taxon>unclassified sequences</taxon>
        <taxon>metagenomes</taxon>
        <taxon>ecological metagenomes</taxon>
    </lineage>
</organism>
<gene>
    <name evidence="1" type="ORF">S01H1_13124</name>
</gene>
<dbReference type="AlphaFoldDB" id="X0SE26"/>
<sequence>SNLISMNMHARDLDYVSTLAANYNTEERVFMTLKKCEEYGINTIVLKDHNFKQFRLSKYWDEWGGKMQWIADVITEDIDKYEELLVEHLELGATAAYLWGGASDIWYYEKKEANIIKAYEIMKKYNIVAGIGAHRLEPVMFCEKEGLEPDFYFKTLHHDQYWSAHPKENRKYMEMWQKWSSEYGEFHDNLWCENHEATAAFMQDVKVPWIAFKVLAAGAIGAEEGFKYAFESGADFICVGMFDFQVREDAELTQKTIAESNNRARPWIG</sequence>
<evidence type="ECO:0008006" key="2">
    <source>
        <dbReference type="Google" id="ProtNLM"/>
    </source>
</evidence>
<name>X0SE26_9ZZZZ</name>
<protein>
    <recommendedName>
        <fullName evidence="2">HpcH/HpaI aldolase/citrate lyase domain-containing protein</fullName>
    </recommendedName>
</protein>
<dbReference type="EMBL" id="BARS01006767">
    <property type="protein sequence ID" value="GAF73381.1"/>
    <property type="molecule type" value="Genomic_DNA"/>
</dbReference>